<dbReference type="EMBL" id="AP019376">
    <property type="protein sequence ID" value="BBH87080.1"/>
    <property type="molecule type" value="Genomic_DNA"/>
</dbReference>
<keyword evidence="2 7" id="KW-0349">Heme</keyword>
<dbReference type="PROSITE" id="PS00086">
    <property type="entry name" value="CYTOCHROME_P450"/>
    <property type="match status" value="1"/>
</dbReference>
<evidence type="ECO:0000256" key="7">
    <source>
        <dbReference type="RuleBase" id="RU000461"/>
    </source>
</evidence>
<keyword evidence="3 7" id="KW-0479">Metal-binding</keyword>
<protein>
    <submittedName>
        <fullName evidence="8">Cytochrome P450</fullName>
    </submittedName>
</protein>
<dbReference type="AlphaFoldDB" id="A0A455SHP0"/>
<proteinExistence type="inferred from homology"/>
<name>A0A455SHP0_9CHLR</name>
<evidence type="ECO:0000256" key="1">
    <source>
        <dbReference type="ARBA" id="ARBA00010617"/>
    </source>
</evidence>
<dbReference type="SUPFAM" id="SSF48264">
    <property type="entry name" value="Cytochrome P450"/>
    <property type="match status" value="1"/>
</dbReference>
<dbReference type="InterPro" id="IPR017972">
    <property type="entry name" value="Cyt_P450_CS"/>
</dbReference>
<keyword evidence="5 7" id="KW-0408">Iron</keyword>
<dbReference type="InterPro" id="IPR001128">
    <property type="entry name" value="Cyt_P450"/>
</dbReference>
<dbReference type="GO" id="GO:0005506">
    <property type="term" value="F:iron ion binding"/>
    <property type="evidence" value="ECO:0007669"/>
    <property type="project" value="InterPro"/>
</dbReference>
<evidence type="ECO:0000256" key="2">
    <source>
        <dbReference type="ARBA" id="ARBA00022617"/>
    </source>
</evidence>
<dbReference type="Pfam" id="PF00067">
    <property type="entry name" value="p450"/>
    <property type="match status" value="1"/>
</dbReference>
<comment type="similarity">
    <text evidence="1 7">Belongs to the cytochrome P450 family.</text>
</comment>
<keyword evidence="6 7" id="KW-0503">Monooxygenase</keyword>
<organism evidence="8">
    <name type="scientific">Thermosporothrix sp. COM3</name>
    <dbReference type="NCBI Taxonomy" id="2490863"/>
    <lineage>
        <taxon>Bacteria</taxon>
        <taxon>Bacillati</taxon>
        <taxon>Chloroflexota</taxon>
        <taxon>Ktedonobacteria</taxon>
        <taxon>Ktedonobacterales</taxon>
        <taxon>Thermosporotrichaceae</taxon>
        <taxon>Thermosporothrix</taxon>
    </lineage>
</organism>
<dbReference type="PANTHER" id="PTHR46696">
    <property type="entry name" value="P450, PUTATIVE (EUROFUNG)-RELATED"/>
    <property type="match status" value="1"/>
</dbReference>
<evidence type="ECO:0000256" key="4">
    <source>
        <dbReference type="ARBA" id="ARBA00023002"/>
    </source>
</evidence>
<dbReference type="PANTHER" id="PTHR46696:SF1">
    <property type="entry name" value="CYTOCHROME P450 YJIB-RELATED"/>
    <property type="match status" value="1"/>
</dbReference>
<dbReference type="GO" id="GO:0016705">
    <property type="term" value="F:oxidoreductase activity, acting on paired donors, with incorporation or reduction of molecular oxygen"/>
    <property type="evidence" value="ECO:0007669"/>
    <property type="project" value="InterPro"/>
</dbReference>
<dbReference type="CDD" id="cd11031">
    <property type="entry name" value="Cyp158A-like"/>
    <property type="match status" value="1"/>
</dbReference>
<dbReference type="Gene3D" id="1.10.630.10">
    <property type="entry name" value="Cytochrome P450"/>
    <property type="match status" value="1"/>
</dbReference>
<evidence type="ECO:0000313" key="8">
    <source>
        <dbReference type="EMBL" id="BBH87080.1"/>
    </source>
</evidence>
<dbReference type="PRINTS" id="PR00385">
    <property type="entry name" value="P450"/>
</dbReference>
<sequence length="417" mass="46787">MSSEQLMPTNERKEEEIPSYPFPFADHSLTCPAIYDRLRETCPVARVHMPHGGDAYLLTRHADVVKAWTNPQCGVIQASDGDVPRREVSILSGNSEMVSLMSVSDARHNQTRRLVTGAFTVKAANELAPRVEEVTNALVDTMERKGPPADLFEDYAIQTPMTVICEMLGVPREDEPRFRQWGRVIVSQTMSAEERLEQWREMNAYLLPLVEQERKNPGNTVLGILVKAYEQGDDVITQQELLSFAAALIGAGFETVSTTFINSAFILLQRPDLIAQLRERLDDPERLSRAVEEILRITPIGLGRPRIARADVTLSGTTIHTGEVMMLDILAANRDESVFPHAHEINFDREPNPMVTFGRGIHACLGQQIARMELRVLWSTLLRRLPDIRLAVSPEEVPWRPNDSATFGPAHLPVTWG</sequence>
<dbReference type="FunFam" id="1.10.630.10:FF:000018">
    <property type="entry name" value="Cytochrome P450 monooxygenase"/>
    <property type="match status" value="1"/>
</dbReference>
<reference evidence="8" key="1">
    <citation type="submission" date="2018-12" db="EMBL/GenBank/DDBJ databases">
        <title>Novel natural products biosynthetic potential of the class Ktedonobacteria.</title>
        <authorList>
            <person name="Zheng Y."/>
            <person name="Saitou A."/>
            <person name="Wang C.M."/>
            <person name="Toyoda A."/>
            <person name="Minakuchi Y."/>
            <person name="Sekiguchi Y."/>
            <person name="Ueda K."/>
            <person name="Takano H."/>
            <person name="Sakai Y."/>
            <person name="Yokota A."/>
            <person name="Yabe S."/>
        </authorList>
    </citation>
    <scope>NUCLEOTIDE SEQUENCE</scope>
    <source>
        <strain evidence="8">COM3</strain>
    </source>
</reference>
<evidence type="ECO:0000256" key="5">
    <source>
        <dbReference type="ARBA" id="ARBA00023004"/>
    </source>
</evidence>
<dbReference type="InterPro" id="IPR036396">
    <property type="entry name" value="Cyt_P450_sf"/>
</dbReference>
<evidence type="ECO:0000256" key="6">
    <source>
        <dbReference type="ARBA" id="ARBA00023033"/>
    </source>
</evidence>
<dbReference type="PRINTS" id="PR00359">
    <property type="entry name" value="BP450"/>
</dbReference>
<keyword evidence="4 7" id="KW-0560">Oxidoreductase</keyword>
<dbReference type="InterPro" id="IPR002397">
    <property type="entry name" value="Cyt_P450_B"/>
</dbReference>
<dbReference type="GO" id="GO:0004497">
    <property type="term" value="F:monooxygenase activity"/>
    <property type="evidence" value="ECO:0007669"/>
    <property type="project" value="UniProtKB-KW"/>
</dbReference>
<dbReference type="GO" id="GO:0020037">
    <property type="term" value="F:heme binding"/>
    <property type="evidence" value="ECO:0007669"/>
    <property type="project" value="InterPro"/>
</dbReference>
<gene>
    <name evidence="8" type="ORF">KTC_18310</name>
</gene>
<accession>A0A455SHP0</accession>
<evidence type="ECO:0000256" key="3">
    <source>
        <dbReference type="ARBA" id="ARBA00022723"/>
    </source>
</evidence>